<feature type="compositionally biased region" description="Basic residues" evidence="1">
    <location>
        <begin position="101"/>
        <end position="112"/>
    </location>
</feature>
<dbReference type="EMBL" id="JAAGMP010000895">
    <property type="protein sequence ID" value="NEC20491.1"/>
    <property type="molecule type" value="Genomic_DNA"/>
</dbReference>
<feature type="compositionally biased region" description="Low complexity" evidence="1">
    <location>
        <begin position="113"/>
        <end position="124"/>
    </location>
</feature>
<comment type="caution">
    <text evidence="2">The sequence shown here is derived from an EMBL/GenBank/DDBJ whole genome shotgun (WGS) entry which is preliminary data.</text>
</comment>
<feature type="region of interest" description="Disordered" evidence="1">
    <location>
        <begin position="41"/>
        <end position="124"/>
    </location>
</feature>
<feature type="compositionally biased region" description="Low complexity" evidence="1">
    <location>
        <begin position="58"/>
        <end position="69"/>
    </location>
</feature>
<name>A0A7K3RZ51_9ACTN</name>
<feature type="region of interest" description="Disordered" evidence="1">
    <location>
        <begin position="1"/>
        <end position="28"/>
    </location>
</feature>
<gene>
    <name evidence="2" type="ORF">G3I50_19905</name>
</gene>
<reference evidence="2 3" key="1">
    <citation type="submission" date="2020-01" db="EMBL/GenBank/DDBJ databases">
        <title>Insect and environment-associated Actinomycetes.</title>
        <authorList>
            <person name="Currrie C."/>
            <person name="Chevrette M."/>
            <person name="Carlson C."/>
            <person name="Stubbendieck R."/>
            <person name="Wendt-Pienkowski E."/>
        </authorList>
    </citation>
    <scope>NUCLEOTIDE SEQUENCE [LARGE SCALE GENOMIC DNA]</scope>
    <source>
        <strain evidence="2 3">SID7590</strain>
    </source>
</reference>
<evidence type="ECO:0000256" key="1">
    <source>
        <dbReference type="SAM" id="MobiDB-lite"/>
    </source>
</evidence>
<proteinExistence type="predicted"/>
<dbReference type="RefSeq" id="WP_164204230.1">
    <property type="nucleotide sequence ID" value="NZ_JAAGMP010000895.1"/>
</dbReference>
<sequence length="124" mass="12604">MGAQLSRPVYVKDPDNHQTVLLHPGTSPESRLAALVTNPAAWVDGKLPRLPKPKTEGDSGPSGNDPGDASGDDSGDTGSADTQSDETTPADGDDSDDTKPAARRTAAKKPARGRTAAAEGTGGQ</sequence>
<evidence type="ECO:0000313" key="2">
    <source>
        <dbReference type="EMBL" id="NEC20491.1"/>
    </source>
</evidence>
<dbReference type="Proteomes" id="UP000469670">
    <property type="component" value="Unassembled WGS sequence"/>
</dbReference>
<accession>A0A7K3RZ51</accession>
<dbReference type="AlphaFoldDB" id="A0A7K3RZ51"/>
<protein>
    <submittedName>
        <fullName evidence="2">Uncharacterized protein</fullName>
    </submittedName>
</protein>
<evidence type="ECO:0000313" key="3">
    <source>
        <dbReference type="Proteomes" id="UP000469670"/>
    </source>
</evidence>
<organism evidence="2 3">
    <name type="scientific">Streptomyces parvus</name>
    <dbReference type="NCBI Taxonomy" id="66428"/>
    <lineage>
        <taxon>Bacteria</taxon>
        <taxon>Bacillati</taxon>
        <taxon>Actinomycetota</taxon>
        <taxon>Actinomycetes</taxon>
        <taxon>Kitasatosporales</taxon>
        <taxon>Streptomycetaceae</taxon>
        <taxon>Streptomyces</taxon>
    </lineage>
</organism>